<sequence>MNHHNTPELVISPFCQVSLTSSISFPAKLHVSSPNGQQKCGGEYLLVSGESANSQPLWKQMGGKFWLYSGTNGLWIIGGGGAKRKNFECARGVIYSPLGVVAAGGSLWW</sequence>
<comment type="caution">
    <text evidence="1">The sequence shown here is derived from an EMBL/GenBank/DDBJ whole genome shotgun (WGS) entry which is preliminary data.</text>
</comment>
<evidence type="ECO:0000313" key="4">
    <source>
        <dbReference type="Proteomes" id="UP001152797"/>
    </source>
</evidence>
<dbReference type="EMBL" id="CAMXCT010003535">
    <property type="protein sequence ID" value="CAI4004965.1"/>
    <property type="molecule type" value="Genomic_DNA"/>
</dbReference>
<keyword evidence="4" id="KW-1185">Reference proteome</keyword>
<name>A0A9P1D847_9DINO</name>
<organism evidence="1">
    <name type="scientific">Cladocopium goreaui</name>
    <dbReference type="NCBI Taxonomy" id="2562237"/>
    <lineage>
        <taxon>Eukaryota</taxon>
        <taxon>Sar</taxon>
        <taxon>Alveolata</taxon>
        <taxon>Dinophyceae</taxon>
        <taxon>Suessiales</taxon>
        <taxon>Symbiodiniaceae</taxon>
        <taxon>Cladocopium</taxon>
    </lineage>
</organism>
<dbReference type="OrthoDB" id="424206at2759"/>
<evidence type="ECO:0000313" key="3">
    <source>
        <dbReference type="EMBL" id="CAL4792277.1"/>
    </source>
</evidence>
<gene>
    <name evidence="1" type="ORF">C1SCF055_LOCUS30724</name>
</gene>
<protein>
    <submittedName>
        <fullName evidence="3">Poly(RC)-binding protein 1</fullName>
    </submittedName>
</protein>
<dbReference type="Proteomes" id="UP001152797">
    <property type="component" value="Unassembled WGS sequence"/>
</dbReference>
<dbReference type="EMBL" id="CAMXCT030003535">
    <property type="protein sequence ID" value="CAL4792277.1"/>
    <property type="molecule type" value="Genomic_DNA"/>
</dbReference>
<evidence type="ECO:0000313" key="1">
    <source>
        <dbReference type="EMBL" id="CAI4004965.1"/>
    </source>
</evidence>
<reference evidence="2" key="2">
    <citation type="submission" date="2024-04" db="EMBL/GenBank/DDBJ databases">
        <authorList>
            <person name="Chen Y."/>
            <person name="Shah S."/>
            <person name="Dougan E. K."/>
            <person name="Thang M."/>
            <person name="Chan C."/>
        </authorList>
    </citation>
    <scope>NUCLEOTIDE SEQUENCE [LARGE SCALE GENOMIC DNA]</scope>
</reference>
<evidence type="ECO:0000313" key="2">
    <source>
        <dbReference type="EMBL" id="CAL1158340.1"/>
    </source>
</evidence>
<dbReference type="AlphaFoldDB" id="A0A9P1D847"/>
<proteinExistence type="predicted"/>
<dbReference type="EMBL" id="CAMXCT020003535">
    <property type="protein sequence ID" value="CAL1158340.1"/>
    <property type="molecule type" value="Genomic_DNA"/>
</dbReference>
<accession>A0A9P1D847</accession>
<reference evidence="1" key="1">
    <citation type="submission" date="2022-10" db="EMBL/GenBank/DDBJ databases">
        <authorList>
            <person name="Chen Y."/>
            <person name="Dougan E. K."/>
            <person name="Chan C."/>
            <person name="Rhodes N."/>
            <person name="Thang M."/>
        </authorList>
    </citation>
    <scope>NUCLEOTIDE SEQUENCE</scope>
</reference>